<comment type="caution">
    <text evidence="4">The sequence shown here is derived from an EMBL/GenBank/DDBJ whole genome shotgun (WGS) entry which is preliminary data.</text>
</comment>
<protein>
    <recommendedName>
        <fullName evidence="2">Hydrophobin</fullName>
    </recommendedName>
</protein>
<evidence type="ECO:0000313" key="4">
    <source>
        <dbReference type="EMBL" id="PIG87278.1"/>
    </source>
</evidence>
<keyword evidence="2" id="KW-0134">Cell wall</keyword>
<dbReference type="GO" id="GO:0005199">
    <property type="term" value="F:structural constituent of cell wall"/>
    <property type="evidence" value="ECO:0007669"/>
    <property type="project" value="InterPro"/>
</dbReference>
<keyword evidence="2" id="KW-0732">Signal</keyword>
<dbReference type="Pfam" id="PF01185">
    <property type="entry name" value="Hydrophobin"/>
    <property type="match status" value="1"/>
</dbReference>
<organism evidence="4 5">
    <name type="scientific">Aspergillus arachidicola</name>
    <dbReference type="NCBI Taxonomy" id="656916"/>
    <lineage>
        <taxon>Eukaryota</taxon>
        <taxon>Fungi</taxon>
        <taxon>Dikarya</taxon>
        <taxon>Ascomycota</taxon>
        <taxon>Pezizomycotina</taxon>
        <taxon>Eurotiomycetes</taxon>
        <taxon>Eurotiomycetidae</taxon>
        <taxon>Eurotiales</taxon>
        <taxon>Aspergillaceae</taxon>
        <taxon>Aspergillus</taxon>
        <taxon>Aspergillus subgen. Circumdati</taxon>
    </lineage>
</organism>
<evidence type="ECO:0000256" key="3">
    <source>
        <dbReference type="SAM" id="Phobius"/>
    </source>
</evidence>
<feature type="transmembrane region" description="Helical" evidence="3">
    <location>
        <begin position="137"/>
        <end position="158"/>
    </location>
</feature>
<keyword evidence="1 2" id="KW-1015">Disulfide bond</keyword>
<proteinExistence type="inferred from homology"/>
<comment type="subcellular location">
    <subcellularLocation>
        <location evidence="2">Secreted</location>
        <location evidence="2">Cell wall</location>
    </subcellularLocation>
</comment>
<accession>A0A2G7G378</accession>
<comment type="similarity">
    <text evidence="2">Belongs to the fungal hydrophobin family.</text>
</comment>
<feature type="chain" id="PRO_5013566811" description="Hydrophobin" evidence="2">
    <location>
        <begin position="18"/>
        <end position="192"/>
    </location>
</feature>
<evidence type="ECO:0000256" key="1">
    <source>
        <dbReference type="ARBA" id="ARBA00023157"/>
    </source>
</evidence>
<sequence length="192" mass="20118">MQFSVAAVLALATAVAALPPASGTGAGQQVGHSKNDFPLPKELTTKQAADKCGDQATLQCCNKTVKTGDFTQVEEGLLAGLLSNLLGAGQGSEGLGLLDECTNIPVIPIIPIASPQEQCKQPIACCQNTKSSADGDLIGVGLPCIALGALLLLFYVLYWHLVSWNSRSEKTVLLHSDLDVQPYFPAFPLEIA</sequence>
<name>A0A2G7G378_9EURO</name>
<gene>
    <name evidence="4" type="ORF">AARAC_009190</name>
</gene>
<keyword evidence="3" id="KW-1133">Transmembrane helix</keyword>
<feature type="signal peptide" evidence="2">
    <location>
        <begin position="1"/>
        <end position="17"/>
    </location>
</feature>
<keyword evidence="3" id="KW-0812">Transmembrane</keyword>
<evidence type="ECO:0000256" key="2">
    <source>
        <dbReference type="RuleBase" id="RU365009"/>
    </source>
</evidence>
<dbReference type="EMBL" id="NEXV01000171">
    <property type="protein sequence ID" value="PIG87278.1"/>
    <property type="molecule type" value="Genomic_DNA"/>
</dbReference>
<dbReference type="InterPro" id="IPR001338">
    <property type="entry name" value="Class_I_Hydrophobin"/>
</dbReference>
<dbReference type="STRING" id="656916.A0A2G7G378"/>
<reference evidence="4 5" key="1">
    <citation type="submission" date="2017-05" db="EMBL/GenBank/DDBJ databases">
        <title>Genome sequence for an aflatoxigenic pathogen of Argentinian peanut, Aspergillus arachidicola.</title>
        <authorList>
            <person name="Moore G."/>
            <person name="Beltz S.B."/>
            <person name="Mack B.M."/>
        </authorList>
    </citation>
    <scope>NUCLEOTIDE SEQUENCE [LARGE SCALE GENOMIC DNA]</scope>
    <source>
        <strain evidence="4 5">CBS 117610</strain>
    </source>
</reference>
<dbReference type="SMART" id="SM00075">
    <property type="entry name" value="HYDRO"/>
    <property type="match status" value="1"/>
</dbReference>
<keyword evidence="3" id="KW-0472">Membrane</keyword>
<keyword evidence="5" id="KW-1185">Reference proteome</keyword>
<keyword evidence="2" id="KW-0964">Secreted</keyword>
<dbReference type="Proteomes" id="UP000231358">
    <property type="component" value="Unassembled WGS sequence"/>
</dbReference>
<evidence type="ECO:0000313" key="5">
    <source>
        <dbReference type="Proteomes" id="UP000231358"/>
    </source>
</evidence>
<dbReference type="AlphaFoldDB" id="A0A2G7G378"/>
<dbReference type="GO" id="GO:0009277">
    <property type="term" value="C:fungal-type cell wall"/>
    <property type="evidence" value="ECO:0007669"/>
    <property type="project" value="InterPro"/>
</dbReference>